<evidence type="ECO:0000313" key="3">
    <source>
        <dbReference type="Proteomes" id="UP001162483"/>
    </source>
</evidence>
<accession>A0ABN9C1P1</accession>
<comment type="caution">
    <text evidence="2">The sequence shown here is derived from an EMBL/GenBank/DDBJ whole genome shotgun (WGS) entry which is preliminary data.</text>
</comment>
<feature type="signal peptide" evidence="1">
    <location>
        <begin position="1"/>
        <end position="17"/>
    </location>
</feature>
<reference evidence="2" key="1">
    <citation type="submission" date="2023-05" db="EMBL/GenBank/DDBJ databases">
        <authorList>
            <person name="Stuckert A."/>
        </authorList>
    </citation>
    <scope>NUCLEOTIDE SEQUENCE</scope>
</reference>
<keyword evidence="3" id="KW-1185">Reference proteome</keyword>
<sequence>MWGDQRVNCVLVNCVMGVFVLHCKHTALHGCAQSSVHELTGRRTVLFTNSSPPHRRCSPI</sequence>
<organism evidence="2 3">
    <name type="scientific">Staurois parvus</name>
    <dbReference type="NCBI Taxonomy" id="386267"/>
    <lineage>
        <taxon>Eukaryota</taxon>
        <taxon>Metazoa</taxon>
        <taxon>Chordata</taxon>
        <taxon>Craniata</taxon>
        <taxon>Vertebrata</taxon>
        <taxon>Euteleostomi</taxon>
        <taxon>Amphibia</taxon>
        <taxon>Batrachia</taxon>
        <taxon>Anura</taxon>
        <taxon>Neobatrachia</taxon>
        <taxon>Ranoidea</taxon>
        <taxon>Ranidae</taxon>
        <taxon>Staurois</taxon>
    </lineage>
</organism>
<proteinExistence type="predicted"/>
<evidence type="ECO:0000256" key="1">
    <source>
        <dbReference type="SAM" id="SignalP"/>
    </source>
</evidence>
<keyword evidence="1" id="KW-0732">Signal</keyword>
<evidence type="ECO:0000313" key="2">
    <source>
        <dbReference type="EMBL" id="CAI9553578.1"/>
    </source>
</evidence>
<protein>
    <submittedName>
        <fullName evidence="2">Uncharacterized protein</fullName>
    </submittedName>
</protein>
<dbReference type="EMBL" id="CATNWA010007222">
    <property type="protein sequence ID" value="CAI9553578.1"/>
    <property type="molecule type" value="Genomic_DNA"/>
</dbReference>
<dbReference type="Proteomes" id="UP001162483">
    <property type="component" value="Unassembled WGS sequence"/>
</dbReference>
<name>A0ABN9C1P1_9NEOB</name>
<feature type="chain" id="PRO_5046178872" evidence="1">
    <location>
        <begin position="18"/>
        <end position="60"/>
    </location>
</feature>
<gene>
    <name evidence="2" type="ORF">SPARVUS_LOCUS4066722</name>
</gene>
<feature type="non-terminal residue" evidence="2">
    <location>
        <position position="60"/>
    </location>
</feature>